<dbReference type="EMBL" id="CP029078">
    <property type="protein sequence ID" value="QCN88057.1"/>
    <property type="molecule type" value="Genomic_DNA"/>
</dbReference>
<keyword evidence="2" id="KW-0472">Membrane</keyword>
<feature type="transmembrane region" description="Helical" evidence="2">
    <location>
        <begin position="26"/>
        <end position="47"/>
    </location>
</feature>
<evidence type="ECO:0000313" key="6">
    <source>
        <dbReference type="Proteomes" id="UP000501753"/>
    </source>
</evidence>
<proteinExistence type="predicted"/>
<evidence type="ECO:0000256" key="1">
    <source>
        <dbReference type="SAM" id="MobiDB-lite"/>
    </source>
</evidence>
<dbReference type="Proteomes" id="UP000271291">
    <property type="component" value="Chromosome"/>
</dbReference>
<protein>
    <submittedName>
        <fullName evidence="3">Uncharacterized protein</fullName>
    </submittedName>
</protein>
<dbReference type="KEGG" id="sgd:ELQ87_12890"/>
<organism evidence="3 5">
    <name type="scientific">Streptomyces griseoviridis</name>
    <dbReference type="NCBI Taxonomy" id="45398"/>
    <lineage>
        <taxon>Bacteria</taxon>
        <taxon>Bacillati</taxon>
        <taxon>Actinomycetota</taxon>
        <taxon>Actinomycetes</taxon>
        <taxon>Kitasatosporales</taxon>
        <taxon>Streptomycetaceae</taxon>
        <taxon>Streptomyces</taxon>
    </lineage>
</organism>
<evidence type="ECO:0000256" key="2">
    <source>
        <dbReference type="SAM" id="Phobius"/>
    </source>
</evidence>
<dbReference type="Proteomes" id="UP000501753">
    <property type="component" value="Chromosome"/>
</dbReference>
<feature type="region of interest" description="Disordered" evidence="1">
    <location>
        <begin position="51"/>
        <end position="71"/>
    </location>
</feature>
<dbReference type="OrthoDB" id="4241597at2"/>
<gene>
    <name evidence="4" type="ORF">DDJ31_26415</name>
    <name evidence="3" type="ORF">ELQ87_12890</name>
</gene>
<reference evidence="3 5" key="2">
    <citation type="submission" date="2018-12" db="EMBL/GenBank/DDBJ databases">
        <title>Streptomyces griseoviridis F1-27 complete genome.</title>
        <authorList>
            <person name="Mariita R.M."/>
            <person name="Sello J.K."/>
        </authorList>
    </citation>
    <scope>NUCLEOTIDE SEQUENCE [LARGE SCALE GENOMIC DNA]</scope>
    <source>
        <strain evidence="3 5">F1-27</strain>
    </source>
</reference>
<evidence type="ECO:0000313" key="3">
    <source>
        <dbReference type="EMBL" id="AZS85092.1"/>
    </source>
</evidence>
<keyword evidence="2" id="KW-0812">Transmembrane</keyword>
<keyword evidence="2" id="KW-1133">Transmembrane helix</keyword>
<evidence type="ECO:0000313" key="4">
    <source>
        <dbReference type="EMBL" id="QCN88057.1"/>
    </source>
</evidence>
<reference evidence="4 6" key="1">
    <citation type="submission" date="2018-04" db="EMBL/GenBank/DDBJ databases">
        <title>Complete genome sequences of Streptomyces griseoviridis K61 and characterization of antagonistic properties of biological control agents.</title>
        <authorList>
            <person name="Mariita R.M."/>
            <person name="Sello J.K."/>
        </authorList>
    </citation>
    <scope>NUCLEOTIDE SEQUENCE [LARGE SCALE GENOMIC DNA]</scope>
    <source>
        <strain evidence="4 6">K61</strain>
    </source>
</reference>
<evidence type="ECO:0000313" key="5">
    <source>
        <dbReference type="Proteomes" id="UP000271291"/>
    </source>
</evidence>
<dbReference type="AlphaFoldDB" id="A0A3S9ZB95"/>
<name>A0A3S9ZB95_STRGD</name>
<accession>A0A3S9ZB95</accession>
<keyword evidence="6" id="KW-1185">Reference proteome</keyword>
<sequence length="220" mass="23933">MPLERGVAPADGRSDEVGDLMDVTTLAVALIGVGGTLGGALGGALLSQRVTREQNRRADRERAEDRHDRAQEARRDLYARLNTTARAYRVAARDAVHAAERGESVGPAVLDAAKEAWAEQYSLAQMALPKDVHQIASTLNRALGVGYSVVKQLPSGPDRAEAYDRAKEWFSGPLSDGVYLLRVTLRHDLGVEVQPGFAHTRPQMLSALDSERRSLERLLA</sequence>
<dbReference type="EMBL" id="CP034687">
    <property type="protein sequence ID" value="AZS85092.1"/>
    <property type="molecule type" value="Genomic_DNA"/>
</dbReference>